<dbReference type="EMBL" id="OOIL02003726">
    <property type="protein sequence ID" value="VFQ89147.1"/>
    <property type="molecule type" value="Genomic_DNA"/>
</dbReference>
<dbReference type="AlphaFoldDB" id="A0A484MKZ7"/>
<keyword evidence="2" id="KW-1185">Reference proteome</keyword>
<evidence type="ECO:0000313" key="2">
    <source>
        <dbReference type="Proteomes" id="UP000595140"/>
    </source>
</evidence>
<name>A0A484MKZ7_9ASTE</name>
<protein>
    <submittedName>
        <fullName evidence="1">Uncharacterized protein</fullName>
    </submittedName>
</protein>
<evidence type="ECO:0000313" key="1">
    <source>
        <dbReference type="EMBL" id="VFQ89147.1"/>
    </source>
</evidence>
<sequence length="66" mass="7603">MKKVKSICRKNLSTAGIKDQFQLDPRLCETNKSAGSERKDYQIQLSLPFFDVDCTKFYGGIDWLEP</sequence>
<accession>A0A484MKZ7</accession>
<dbReference type="Proteomes" id="UP000595140">
    <property type="component" value="Unassembled WGS sequence"/>
</dbReference>
<gene>
    <name evidence="1" type="ORF">CCAM_LOCUS30923</name>
</gene>
<proteinExistence type="predicted"/>
<organism evidence="1 2">
    <name type="scientific">Cuscuta campestris</name>
    <dbReference type="NCBI Taxonomy" id="132261"/>
    <lineage>
        <taxon>Eukaryota</taxon>
        <taxon>Viridiplantae</taxon>
        <taxon>Streptophyta</taxon>
        <taxon>Embryophyta</taxon>
        <taxon>Tracheophyta</taxon>
        <taxon>Spermatophyta</taxon>
        <taxon>Magnoliopsida</taxon>
        <taxon>eudicotyledons</taxon>
        <taxon>Gunneridae</taxon>
        <taxon>Pentapetalae</taxon>
        <taxon>asterids</taxon>
        <taxon>lamiids</taxon>
        <taxon>Solanales</taxon>
        <taxon>Convolvulaceae</taxon>
        <taxon>Cuscuteae</taxon>
        <taxon>Cuscuta</taxon>
        <taxon>Cuscuta subgen. Grammica</taxon>
        <taxon>Cuscuta sect. Cleistogrammica</taxon>
    </lineage>
</organism>
<reference evidence="1 2" key="1">
    <citation type="submission" date="2018-04" db="EMBL/GenBank/DDBJ databases">
        <authorList>
            <person name="Vogel A."/>
        </authorList>
    </citation>
    <scope>NUCLEOTIDE SEQUENCE [LARGE SCALE GENOMIC DNA]</scope>
</reference>